<evidence type="ECO:0000313" key="3">
    <source>
        <dbReference type="Proteomes" id="UP000019384"/>
    </source>
</evidence>
<dbReference type="SUPFAM" id="SSF52833">
    <property type="entry name" value="Thioredoxin-like"/>
    <property type="match status" value="1"/>
</dbReference>
<evidence type="ECO:0000259" key="1">
    <source>
        <dbReference type="Pfam" id="PF00085"/>
    </source>
</evidence>
<dbReference type="GO" id="GO:0071444">
    <property type="term" value="P:cellular response to pheromone"/>
    <property type="evidence" value="ECO:0007669"/>
    <property type="project" value="EnsemblFungi"/>
</dbReference>
<dbReference type="GeneID" id="34518009"/>
<dbReference type="PANTHER" id="PTHR21148">
    <property type="entry name" value="THIOREDOXIN DOMAIN-CONTAINING PROTEIN 9"/>
    <property type="match status" value="1"/>
</dbReference>
<dbReference type="RefSeq" id="XP_022456621.1">
    <property type="nucleotide sequence ID" value="XM_022605121.1"/>
</dbReference>
<dbReference type="GO" id="GO:0045944">
    <property type="term" value="P:positive regulation of transcription by RNA polymerase II"/>
    <property type="evidence" value="ECO:0007669"/>
    <property type="project" value="EnsemblFungi"/>
</dbReference>
<dbReference type="InterPro" id="IPR013766">
    <property type="entry name" value="Thioredoxin_domain"/>
</dbReference>
<reference evidence="2" key="2">
    <citation type="submission" date="2014-02" db="EMBL/GenBank/DDBJ databases">
        <title>Complete DNA sequence of /Kuraishia capsulata/ illustrates novel genomic features among budding yeasts (/Saccharomycotina/).</title>
        <authorList>
            <person name="Morales L."/>
            <person name="Noel B."/>
            <person name="Porcel B."/>
            <person name="Marcet-Houben M."/>
            <person name="Hullo M-F."/>
            <person name="Sacerdot C."/>
            <person name="Tekaia F."/>
            <person name="Leh-Louis V."/>
            <person name="Despons L."/>
            <person name="Khanna V."/>
            <person name="Aury J-M."/>
            <person name="Barbe V."/>
            <person name="Couloux A."/>
            <person name="Labadie K."/>
            <person name="Pelletier E."/>
            <person name="Souciet J-L."/>
            <person name="Boekhout T."/>
            <person name="Gabaldon T."/>
            <person name="Wincker P."/>
            <person name="Dujon B."/>
        </authorList>
    </citation>
    <scope>NUCLEOTIDE SEQUENCE</scope>
    <source>
        <strain evidence="2">CBS 1993</strain>
    </source>
</reference>
<dbReference type="HOGENOM" id="CLU_072378_0_0_1"/>
<dbReference type="STRING" id="1382522.W6MFK1"/>
<evidence type="ECO:0000313" key="2">
    <source>
        <dbReference type="EMBL" id="CDK24604.1"/>
    </source>
</evidence>
<accession>W6MFK1</accession>
<dbReference type="GO" id="GO:0031683">
    <property type="term" value="F:G-protein beta/gamma-subunit complex binding"/>
    <property type="evidence" value="ECO:0007669"/>
    <property type="project" value="EnsemblFungi"/>
</dbReference>
<dbReference type="OrthoDB" id="10257948at2759"/>
<feature type="domain" description="Thioredoxin" evidence="1">
    <location>
        <begin position="79"/>
        <end position="155"/>
    </location>
</feature>
<protein>
    <recommendedName>
        <fullName evidence="1">Thioredoxin domain-containing protein</fullName>
    </recommendedName>
</protein>
<sequence>MNQIDSRNIERYQDGEVDSDELFDELEQELEDTGLQQKYREQRIDQLSHEIQSLKHAEVSGVVSVTREADLIAIMSQNFNSNVVVFFYRENFQTCLQMDLILEMLAERHYTSVKYYKIDVLSCPFLVTKLKIKVLPCVLVYQNGVERDRLVGFEKLGIYEDTSSAKDLILKNFESRLYHCGVINRTLTKLRVAVKKPDYDDDDDDDELDI</sequence>
<dbReference type="Proteomes" id="UP000019384">
    <property type="component" value="Unassembled WGS sequence"/>
</dbReference>
<gene>
    <name evidence="2" type="ORF">KUCA_T00000570001</name>
</gene>
<organism evidence="2 3">
    <name type="scientific">Kuraishia capsulata CBS 1993</name>
    <dbReference type="NCBI Taxonomy" id="1382522"/>
    <lineage>
        <taxon>Eukaryota</taxon>
        <taxon>Fungi</taxon>
        <taxon>Dikarya</taxon>
        <taxon>Ascomycota</taxon>
        <taxon>Saccharomycotina</taxon>
        <taxon>Pichiomycetes</taxon>
        <taxon>Pichiales</taxon>
        <taxon>Pichiaceae</taxon>
        <taxon>Kuraishia</taxon>
    </lineage>
</organism>
<dbReference type="Gene3D" id="3.40.30.10">
    <property type="entry name" value="Glutaredoxin"/>
    <property type="match status" value="1"/>
</dbReference>
<reference evidence="2" key="1">
    <citation type="submission" date="2013-12" db="EMBL/GenBank/DDBJ databases">
        <authorList>
            <person name="Genoscope - CEA"/>
        </authorList>
    </citation>
    <scope>NUCLEOTIDE SEQUENCE</scope>
    <source>
        <strain evidence="2">CBS 1993</strain>
    </source>
</reference>
<name>W6MFK1_9ASCO</name>
<dbReference type="GO" id="GO:0006457">
    <property type="term" value="P:protein folding"/>
    <property type="evidence" value="ECO:0007669"/>
    <property type="project" value="EnsemblFungi"/>
</dbReference>
<keyword evidence="3" id="KW-1185">Reference proteome</keyword>
<dbReference type="EMBL" id="HG793125">
    <property type="protein sequence ID" value="CDK24604.1"/>
    <property type="molecule type" value="Genomic_DNA"/>
</dbReference>
<dbReference type="InterPro" id="IPR036249">
    <property type="entry name" value="Thioredoxin-like_sf"/>
</dbReference>
<proteinExistence type="predicted"/>
<dbReference type="Pfam" id="PF00085">
    <property type="entry name" value="Thioredoxin"/>
    <property type="match status" value="1"/>
</dbReference>
<dbReference type="AlphaFoldDB" id="W6MFK1"/>